<accession>A0A4V1ISJ2</accession>
<evidence type="ECO:0000256" key="1">
    <source>
        <dbReference type="SAM" id="MobiDB-lite"/>
    </source>
</evidence>
<organism evidence="2 3">
    <name type="scientific">Blyttiomyces helicus</name>
    <dbReference type="NCBI Taxonomy" id="388810"/>
    <lineage>
        <taxon>Eukaryota</taxon>
        <taxon>Fungi</taxon>
        <taxon>Fungi incertae sedis</taxon>
        <taxon>Chytridiomycota</taxon>
        <taxon>Chytridiomycota incertae sedis</taxon>
        <taxon>Chytridiomycetes</taxon>
        <taxon>Chytridiomycetes incertae sedis</taxon>
        <taxon>Blyttiomyces</taxon>
    </lineage>
</organism>
<dbReference type="Proteomes" id="UP000269721">
    <property type="component" value="Unassembled WGS sequence"/>
</dbReference>
<feature type="compositionally biased region" description="Basic residues" evidence="1">
    <location>
        <begin position="1"/>
        <end position="10"/>
    </location>
</feature>
<sequence>MQNSSVRKRSVPSGPARDAKKQRPSYPDLPSILSTALAAYTAALAAVTPAAAAPQLAQCVSSLTEALSSPPLASSEPSRARIRSNPSFLLALAHVEIGRAAANDGDSESAVRAFEAALAAFPGCVAACAGLARARKELAGDARGLAGVEQALGEAVEGAREIVRAQIDADGGDDVEDSSSEEAEDEEGVETRRAGGGGEASWAYGTEALDELDCAQEAEEQRMLFFCQEGRVDEAADGFADLGFTMKLSQAVLRYEAPPTAPSRAPTDPIQALHVGALDAALPPTMHAALLALFSPTSPFWTDHAYGPSTPYFSYAMSLTIPPAPEAHTAGLSQIIGTLHSLATQLFPSAASATWCEWWVHCRPHPHGHQLHFDSADEGREREGGRPRHPIVSTVMYLTDGVGGPTLVTDQRIGGGLAERGWAVYPKENRLTAFDGSVLHGVIPGRGFIPDPTRRRITFMAAFWDILETKPSATEEPGSARPLPPPTSKRHTWTSLLPAAREDWGSATSVPALVATLDRVWEAVDPEAQAQAAIDAPLPRYEQCFQGF</sequence>
<gene>
    <name evidence="2" type="ORF">BDK51DRAFT_29285</name>
</gene>
<proteinExistence type="predicted"/>
<reference evidence="3" key="1">
    <citation type="journal article" date="2018" name="Nat. Microbiol.">
        <title>Leveraging single-cell genomics to expand the fungal tree of life.</title>
        <authorList>
            <person name="Ahrendt S.R."/>
            <person name="Quandt C.A."/>
            <person name="Ciobanu D."/>
            <person name="Clum A."/>
            <person name="Salamov A."/>
            <person name="Andreopoulos B."/>
            <person name="Cheng J.F."/>
            <person name="Woyke T."/>
            <person name="Pelin A."/>
            <person name="Henrissat B."/>
            <person name="Reynolds N.K."/>
            <person name="Benny G.L."/>
            <person name="Smith M.E."/>
            <person name="James T.Y."/>
            <person name="Grigoriev I.V."/>
        </authorList>
    </citation>
    <scope>NUCLEOTIDE SEQUENCE [LARGE SCALE GENOMIC DNA]</scope>
</reference>
<name>A0A4V1ISJ2_9FUNG</name>
<feature type="region of interest" description="Disordered" evidence="1">
    <location>
        <begin position="1"/>
        <end position="27"/>
    </location>
</feature>
<feature type="compositionally biased region" description="Acidic residues" evidence="1">
    <location>
        <begin position="170"/>
        <end position="188"/>
    </location>
</feature>
<feature type="region of interest" description="Disordered" evidence="1">
    <location>
        <begin position="168"/>
        <end position="200"/>
    </location>
</feature>
<dbReference type="EMBL" id="KZ994128">
    <property type="protein sequence ID" value="RKO93747.1"/>
    <property type="molecule type" value="Genomic_DNA"/>
</dbReference>
<feature type="region of interest" description="Disordered" evidence="1">
    <location>
        <begin position="471"/>
        <end position="491"/>
    </location>
</feature>
<protein>
    <submittedName>
        <fullName evidence="2">Uncharacterized protein</fullName>
    </submittedName>
</protein>
<dbReference type="AlphaFoldDB" id="A0A4V1ISJ2"/>
<evidence type="ECO:0000313" key="3">
    <source>
        <dbReference type="Proteomes" id="UP000269721"/>
    </source>
</evidence>
<dbReference type="OrthoDB" id="64523at2759"/>
<keyword evidence="3" id="KW-1185">Reference proteome</keyword>
<evidence type="ECO:0000313" key="2">
    <source>
        <dbReference type="EMBL" id="RKO93747.1"/>
    </source>
</evidence>